<keyword evidence="1" id="KW-0479">Metal-binding</keyword>
<keyword evidence="2" id="KW-0863">Zinc-finger</keyword>
<dbReference type="Proteomes" id="UP000824120">
    <property type="component" value="Chromosome 12"/>
</dbReference>
<protein>
    <submittedName>
        <fullName evidence="4">Uncharacterized protein</fullName>
    </submittedName>
</protein>
<sequence>MGFKAAALGDSRVEKLKSSMILRYCKCEMSYNLDDLMVQCEGCSVSLILHIFLMVIDGIEPTPLNLELVDHDDLHSFREVVILNLLFVYLSYYRYIPLTAALSSK</sequence>
<evidence type="ECO:0000256" key="2">
    <source>
        <dbReference type="ARBA" id="ARBA00022771"/>
    </source>
</evidence>
<evidence type="ECO:0000256" key="3">
    <source>
        <dbReference type="ARBA" id="ARBA00022833"/>
    </source>
</evidence>
<proteinExistence type="predicted"/>
<dbReference type="AlphaFoldDB" id="A0A9J5W851"/>
<evidence type="ECO:0000256" key="1">
    <source>
        <dbReference type="ARBA" id="ARBA00022723"/>
    </source>
</evidence>
<dbReference type="EMBL" id="JACXVP010000012">
    <property type="protein sequence ID" value="KAG5571705.1"/>
    <property type="molecule type" value="Genomic_DNA"/>
</dbReference>
<accession>A0A9J5W851</accession>
<reference evidence="4 5" key="1">
    <citation type="submission" date="2020-09" db="EMBL/GenBank/DDBJ databases">
        <title>De no assembly of potato wild relative species, Solanum commersonii.</title>
        <authorList>
            <person name="Cho K."/>
        </authorList>
    </citation>
    <scope>NUCLEOTIDE SEQUENCE [LARGE SCALE GENOMIC DNA]</scope>
    <source>
        <strain evidence="4">LZ3.2</strain>
        <tissue evidence="4">Leaf</tissue>
    </source>
</reference>
<evidence type="ECO:0000313" key="4">
    <source>
        <dbReference type="EMBL" id="KAG5571705.1"/>
    </source>
</evidence>
<organism evidence="4 5">
    <name type="scientific">Solanum commersonii</name>
    <name type="common">Commerson's wild potato</name>
    <name type="synonym">Commerson's nightshade</name>
    <dbReference type="NCBI Taxonomy" id="4109"/>
    <lineage>
        <taxon>Eukaryota</taxon>
        <taxon>Viridiplantae</taxon>
        <taxon>Streptophyta</taxon>
        <taxon>Embryophyta</taxon>
        <taxon>Tracheophyta</taxon>
        <taxon>Spermatophyta</taxon>
        <taxon>Magnoliopsida</taxon>
        <taxon>eudicotyledons</taxon>
        <taxon>Gunneridae</taxon>
        <taxon>Pentapetalae</taxon>
        <taxon>asterids</taxon>
        <taxon>lamiids</taxon>
        <taxon>Solanales</taxon>
        <taxon>Solanaceae</taxon>
        <taxon>Solanoideae</taxon>
        <taxon>Solaneae</taxon>
        <taxon>Solanum</taxon>
    </lineage>
</organism>
<dbReference type="GO" id="GO:0008270">
    <property type="term" value="F:zinc ion binding"/>
    <property type="evidence" value="ECO:0007669"/>
    <property type="project" value="UniProtKB-KW"/>
</dbReference>
<keyword evidence="5" id="KW-1185">Reference proteome</keyword>
<gene>
    <name evidence="4" type="ORF">H5410_061471</name>
</gene>
<dbReference type="InterPro" id="IPR011011">
    <property type="entry name" value="Znf_FYVE_PHD"/>
</dbReference>
<keyword evidence="3" id="KW-0862">Zinc</keyword>
<comment type="caution">
    <text evidence="4">The sequence shown here is derived from an EMBL/GenBank/DDBJ whole genome shotgun (WGS) entry which is preliminary data.</text>
</comment>
<dbReference type="SUPFAM" id="SSF57903">
    <property type="entry name" value="FYVE/PHD zinc finger"/>
    <property type="match status" value="1"/>
</dbReference>
<evidence type="ECO:0000313" key="5">
    <source>
        <dbReference type="Proteomes" id="UP000824120"/>
    </source>
</evidence>
<name>A0A9J5W851_SOLCO</name>